<feature type="region of interest" description="Disordered" evidence="2">
    <location>
        <begin position="204"/>
        <end position="243"/>
    </location>
</feature>
<dbReference type="STRING" id="658196.A0A397SH21"/>
<dbReference type="Proteomes" id="UP000265703">
    <property type="component" value="Unassembled WGS sequence"/>
</dbReference>
<sequence>MAFKFQLSNVPIFFSNFGKMQRRHTINYNQQPKNQNFNQPRNNKHDKSWECFRNFDCVHMWDGFVYLFISVCDSEKDLNSLMNDFDEMRNKIFYLHQNGGASEDKYQTTNEIINQYLKSRKIGDEDMRNKVMLSVFRQLEAHNIYEPCLSNMINLFNEMSRFQRKSLREICISRIYGYSKFAEYLFKEWSKKHYTKNKIDEDFQQEDKKSNAKEQSKNKKSSNTDISNSECEGDSIGDNSMEKKHDYKKTINNSSTIEDSKENENITLATTDNAIEKKTQEIQKRDSKLGIMKHEIEQLRKEAAKYQAALGGITDVGWRDNDFNNSMQLTKDIEKLQKDLENFTRVKRQGIKIKIDAASRLLETYKCKTQKNDKNIKLVLSAALQQHLVKIILESADNYFEQALDNIVKIQENDSKTCIIDDELEAVILFKIKELIELVTRFERTRTGTDEHSRVLPIKLRQQIYAALGHRGFSKLNHPFITRLTKNLIDEMNKYRIIESQDKNEKVEKEIITIVIQVLRIFYFRIYTQEPIPSLEFYKSGEYFDPNVMESISQIGQSDDGELEIEICSFPVVALIENLDEEMKRVFTKAQVIVRPKKRTF</sequence>
<feature type="compositionally biased region" description="Basic and acidic residues" evidence="2">
    <location>
        <begin position="204"/>
        <end position="217"/>
    </location>
</feature>
<reference evidence="3 4" key="1">
    <citation type="submission" date="2018-06" db="EMBL/GenBank/DDBJ databases">
        <title>Comparative genomics reveals the genomic features of Rhizophagus irregularis, R. cerebriforme, R. diaphanum and Gigaspora rosea, and their symbiotic lifestyle signature.</title>
        <authorList>
            <person name="Morin E."/>
            <person name="San Clemente H."/>
            <person name="Chen E.C.H."/>
            <person name="De La Providencia I."/>
            <person name="Hainaut M."/>
            <person name="Kuo A."/>
            <person name="Kohler A."/>
            <person name="Murat C."/>
            <person name="Tang N."/>
            <person name="Roy S."/>
            <person name="Loubradou J."/>
            <person name="Henrissat B."/>
            <person name="Grigoriev I.V."/>
            <person name="Corradi N."/>
            <person name="Roux C."/>
            <person name="Martin F.M."/>
        </authorList>
    </citation>
    <scope>NUCLEOTIDE SEQUENCE [LARGE SCALE GENOMIC DNA]</scope>
    <source>
        <strain evidence="3 4">DAOM 227022</strain>
    </source>
</reference>
<keyword evidence="4" id="KW-1185">Reference proteome</keyword>
<protein>
    <submittedName>
        <fullName evidence="3">Uncharacterized protein</fullName>
    </submittedName>
</protein>
<feature type="compositionally biased region" description="Polar residues" evidence="2">
    <location>
        <begin position="221"/>
        <end position="230"/>
    </location>
</feature>
<proteinExistence type="predicted"/>
<dbReference type="AlphaFoldDB" id="A0A397SH21"/>
<evidence type="ECO:0000256" key="2">
    <source>
        <dbReference type="SAM" id="MobiDB-lite"/>
    </source>
</evidence>
<organism evidence="3 4">
    <name type="scientific">Glomus cerebriforme</name>
    <dbReference type="NCBI Taxonomy" id="658196"/>
    <lineage>
        <taxon>Eukaryota</taxon>
        <taxon>Fungi</taxon>
        <taxon>Fungi incertae sedis</taxon>
        <taxon>Mucoromycota</taxon>
        <taxon>Glomeromycotina</taxon>
        <taxon>Glomeromycetes</taxon>
        <taxon>Glomerales</taxon>
        <taxon>Glomeraceae</taxon>
        <taxon>Glomus</taxon>
    </lineage>
</organism>
<accession>A0A397SH21</accession>
<evidence type="ECO:0000313" key="4">
    <source>
        <dbReference type="Proteomes" id="UP000265703"/>
    </source>
</evidence>
<comment type="caution">
    <text evidence="3">The sequence shown here is derived from an EMBL/GenBank/DDBJ whole genome shotgun (WGS) entry which is preliminary data.</text>
</comment>
<evidence type="ECO:0000256" key="1">
    <source>
        <dbReference type="SAM" id="Coils"/>
    </source>
</evidence>
<keyword evidence="1" id="KW-0175">Coiled coil</keyword>
<name>A0A397SH21_9GLOM</name>
<dbReference type="OrthoDB" id="2439870at2759"/>
<dbReference type="EMBL" id="QKYT01000566">
    <property type="protein sequence ID" value="RIA83505.1"/>
    <property type="molecule type" value="Genomic_DNA"/>
</dbReference>
<gene>
    <name evidence="3" type="ORF">C1645_809179</name>
</gene>
<evidence type="ECO:0000313" key="3">
    <source>
        <dbReference type="EMBL" id="RIA83505.1"/>
    </source>
</evidence>
<feature type="coiled-coil region" evidence="1">
    <location>
        <begin position="289"/>
        <end position="346"/>
    </location>
</feature>